<name>A0ABR9SAC5_9BURK</name>
<dbReference type="Gene3D" id="3.30.700.10">
    <property type="entry name" value="Glycoprotein, Type 4 Pilin"/>
    <property type="match status" value="1"/>
</dbReference>
<evidence type="ECO:0000313" key="3">
    <source>
        <dbReference type="Proteomes" id="UP000715965"/>
    </source>
</evidence>
<dbReference type="Proteomes" id="UP000715965">
    <property type="component" value="Unassembled WGS sequence"/>
</dbReference>
<dbReference type="Pfam" id="PF07963">
    <property type="entry name" value="N_methyl"/>
    <property type="match status" value="1"/>
</dbReference>
<keyword evidence="1" id="KW-0472">Membrane</keyword>
<feature type="transmembrane region" description="Helical" evidence="1">
    <location>
        <begin position="12"/>
        <end position="34"/>
    </location>
</feature>
<comment type="caution">
    <text evidence="2">The sequence shown here is derived from an EMBL/GenBank/DDBJ whole genome shotgun (WGS) entry which is preliminary data.</text>
</comment>
<dbReference type="EMBL" id="JADDOJ010000004">
    <property type="protein sequence ID" value="MBE7939298.1"/>
    <property type="molecule type" value="Genomic_DNA"/>
</dbReference>
<protein>
    <submittedName>
        <fullName evidence="2">Type II secretion system protein</fullName>
    </submittedName>
</protein>
<proteinExistence type="predicted"/>
<dbReference type="PROSITE" id="PS00409">
    <property type="entry name" value="PROKAR_NTER_METHYL"/>
    <property type="match status" value="1"/>
</dbReference>
<keyword evidence="1" id="KW-0812">Transmembrane</keyword>
<gene>
    <name evidence="2" type="ORF">IM725_01770</name>
</gene>
<keyword evidence="1" id="KW-1133">Transmembrane helix</keyword>
<accession>A0ABR9SAC5</accession>
<reference evidence="2 3" key="1">
    <citation type="submission" date="2020-10" db="EMBL/GenBank/DDBJ databases">
        <title>Draft genome of Ramlibacter aquaticus LMG 30558.</title>
        <authorList>
            <person name="Props R."/>
        </authorList>
    </citation>
    <scope>NUCLEOTIDE SEQUENCE [LARGE SCALE GENOMIC DNA]</scope>
    <source>
        <strain evidence="2 3">LMG 30558</strain>
    </source>
</reference>
<dbReference type="NCBIfam" id="TIGR02532">
    <property type="entry name" value="IV_pilin_GFxxxE"/>
    <property type="match status" value="1"/>
</dbReference>
<dbReference type="RefSeq" id="WP_193778851.1">
    <property type="nucleotide sequence ID" value="NZ_JADDOJ010000004.1"/>
</dbReference>
<dbReference type="SUPFAM" id="SSF54523">
    <property type="entry name" value="Pili subunits"/>
    <property type="match status" value="1"/>
</dbReference>
<dbReference type="InterPro" id="IPR012902">
    <property type="entry name" value="N_methyl_site"/>
</dbReference>
<evidence type="ECO:0000256" key="1">
    <source>
        <dbReference type="SAM" id="Phobius"/>
    </source>
</evidence>
<organism evidence="2 3">
    <name type="scientific">Ramlibacter aquaticus</name>
    <dbReference type="NCBI Taxonomy" id="2780094"/>
    <lineage>
        <taxon>Bacteria</taxon>
        <taxon>Pseudomonadati</taxon>
        <taxon>Pseudomonadota</taxon>
        <taxon>Betaproteobacteria</taxon>
        <taxon>Burkholderiales</taxon>
        <taxon>Comamonadaceae</taxon>
        <taxon>Ramlibacter</taxon>
    </lineage>
</organism>
<evidence type="ECO:0000313" key="2">
    <source>
        <dbReference type="EMBL" id="MBE7939298.1"/>
    </source>
</evidence>
<sequence length="127" mass="12773">MTRTHTQRGFTLVESIIVMTAIGILAAVAIPKYIDAKSQAKLAALKGAADAISAAAAQNYALRQSGASSYTTVNTCSAAAALAGVPSNMVVTGTSSVPTAGVLGSCVINYRSPDALATGYTFKVMGA</sequence>
<keyword evidence="3" id="KW-1185">Reference proteome</keyword>
<dbReference type="InterPro" id="IPR045584">
    <property type="entry name" value="Pilin-like"/>
</dbReference>